<evidence type="ECO:0000313" key="4">
    <source>
        <dbReference type="Proteomes" id="UP000321523"/>
    </source>
</evidence>
<keyword evidence="2" id="KW-0378">Hydrolase</keyword>
<dbReference type="NCBIfam" id="TIGR01840">
    <property type="entry name" value="esterase_phb"/>
    <property type="match status" value="1"/>
</dbReference>
<evidence type="ECO:0000256" key="1">
    <source>
        <dbReference type="ARBA" id="ARBA00022729"/>
    </source>
</evidence>
<accession>A0A512DW17</accession>
<dbReference type="Gene3D" id="3.40.50.1820">
    <property type="entry name" value="alpha/beta hydrolase"/>
    <property type="match status" value="1"/>
</dbReference>
<dbReference type="RefSeq" id="WP_052831445.1">
    <property type="nucleotide sequence ID" value="NZ_BJYZ01000022.1"/>
</dbReference>
<comment type="caution">
    <text evidence="3">The sequence shown here is derived from an EMBL/GenBank/DDBJ whole genome shotgun (WGS) entry which is preliminary data.</text>
</comment>
<organism evidence="3 4">
    <name type="scientific">Skermanella aerolata</name>
    <dbReference type="NCBI Taxonomy" id="393310"/>
    <lineage>
        <taxon>Bacteria</taxon>
        <taxon>Pseudomonadati</taxon>
        <taxon>Pseudomonadota</taxon>
        <taxon>Alphaproteobacteria</taxon>
        <taxon>Rhodospirillales</taxon>
        <taxon>Azospirillaceae</taxon>
        <taxon>Skermanella</taxon>
    </lineage>
</organism>
<name>A0A512DW17_9PROT</name>
<keyword evidence="4" id="KW-1185">Reference proteome</keyword>
<dbReference type="Proteomes" id="UP000321523">
    <property type="component" value="Unassembled WGS sequence"/>
</dbReference>
<protein>
    <recommendedName>
        <fullName evidence="5">Esterase</fullName>
    </recommendedName>
</protein>
<dbReference type="OrthoDB" id="9767239at2"/>
<keyword evidence="1" id="KW-0732">Signal</keyword>
<dbReference type="PANTHER" id="PTHR43037">
    <property type="entry name" value="UNNAMED PRODUCT-RELATED"/>
    <property type="match status" value="1"/>
</dbReference>
<dbReference type="GO" id="GO:0016787">
    <property type="term" value="F:hydrolase activity"/>
    <property type="evidence" value="ECO:0007669"/>
    <property type="project" value="UniProtKB-KW"/>
</dbReference>
<dbReference type="Pfam" id="PF10503">
    <property type="entry name" value="Esterase_PHB"/>
    <property type="match status" value="1"/>
</dbReference>
<evidence type="ECO:0000256" key="2">
    <source>
        <dbReference type="ARBA" id="ARBA00022801"/>
    </source>
</evidence>
<gene>
    <name evidence="3" type="ORF">SAE02_48060</name>
</gene>
<evidence type="ECO:0008006" key="5">
    <source>
        <dbReference type="Google" id="ProtNLM"/>
    </source>
</evidence>
<dbReference type="AlphaFoldDB" id="A0A512DW17"/>
<proteinExistence type="predicted"/>
<dbReference type="EMBL" id="BJYZ01000022">
    <property type="protein sequence ID" value="GEO40658.1"/>
    <property type="molecule type" value="Genomic_DNA"/>
</dbReference>
<dbReference type="InterPro" id="IPR010126">
    <property type="entry name" value="Esterase_phb"/>
</dbReference>
<dbReference type="GO" id="GO:0005576">
    <property type="term" value="C:extracellular region"/>
    <property type="evidence" value="ECO:0007669"/>
    <property type="project" value="InterPro"/>
</dbReference>
<dbReference type="PANTHER" id="PTHR43037:SF1">
    <property type="entry name" value="BLL1128 PROTEIN"/>
    <property type="match status" value="1"/>
</dbReference>
<dbReference type="SUPFAM" id="SSF53474">
    <property type="entry name" value="alpha/beta-Hydrolases"/>
    <property type="match status" value="2"/>
</dbReference>
<reference evidence="3 4" key="1">
    <citation type="submission" date="2019-07" db="EMBL/GenBank/DDBJ databases">
        <title>Whole genome shotgun sequence of Skermanella aerolata NBRC 106429.</title>
        <authorList>
            <person name="Hosoyama A."/>
            <person name="Uohara A."/>
            <person name="Ohji S."/>
            <person name="Ichikawa N."/>
        </authorList>
    </citation>
    <scope>NUCLEOTIDE SEQUENCE [LARGE SCALE GENOMIC DNA]</scope>
    <source>
        <strain evidence="3 4">NBRC 106429</strain>
    </source>
</reference>
<sequence>MLKYDPRKLVREDNPGANPGDLGMFKFVPDDLPDGAPLVVVLHGCGQTAAGYATGAGWTTLAERWGFALLAPEQQAANNQAKCFNWFEAGDIERGQGEAASIRQMVERMRADHAIDPKRIYVTGLSAGGAMAAVLLAAYPEVFSGGGIVAGLPYKSAVGMREALGTMFRGRIKTPVEWGDLVRTASGHTGPWPVVSIWQGNADKTVAASNAVELANQWANVHGAPGPASEGLVNGHRHILLRNPDGKPVVELFEIAGMGHGAPIFPDDPEFPLGEAEAFILPVGISSTLGIARFWGLEPGAVRTEEIVTVPERVEAGGAETPVFTRPAKTGILKKLWKGIKRIVGRT</sequence>
<dbReference type="InterPro" id="IPR050955">
    <property type="entry name" value="Plant_Biomass_Hydrol_Est"/>
</dbReference>
<dbReference type="InterPro" id="IPR029058">
    <property type="entry name" value="AB_hydrolase_fold"/>
</dbReference>
<evidence type="ECO:0000313" key="3">
    <source>
        <dbReference type="EMBL" id="GEO40658.1"/>
    </source>
</evidence>